<comment type="caution">
    <text evidence="1">The sequence shown here is derived from an EMBL/GenBank/DDBJ whole genome shotgun (WGS) entry which is preliminary data.</text>
</comment>
<dbReference type="Proteomes" id="UP000663860">
    <property type="component" value="Unassembled WGS sequence"/>
</dbReference>
<feature type="non-terminal residue" evidence="1">
    <location>
        <position position="1"/>
    </location>
</feature>
<protein>
    <submittedName>
        <fullName evidence="1">Uncharacterized protein</fullName>
    </submittedName>
</protein>
<sequence length="32" mass="3983">ETQTVAVHKDSQWFQNWQNFKDNNTYLNSLYY</sequence>
<organism evidence="1 2">
    <name type="scientific">Adineta steineri</name>
    <dbReference type="NCBI Taxonomy" id="433720"/>
    <lineage>
        <taxon>Eukaryota</taxon>
        <taxon>Metazoa</taxon>
        <taxon>Spiralia</taxon>
        <taxon>Gnathifera</taxon>
        <taxon>Rotifera</taxon>
        <taxon>Eurotatoria</taxon>
        <taxon>Bdelloidea</taxon>
        <taxon>Adinetida</taxon>
        <taxon>Adinetidae</taxon>
        <taxon>Adineta</taxon>
    </lineage>
</organism>
<evidence type="ECO:0000313" key="1">
    <source>
        <dbReference type="EMBL" id="CAF1515379.1"/>
    </source>
</evidence>
<proteinExistence type="predicted"/>
<accession>A0A815UDA8</accession>
<evidence type="ECO:0000313" key="2">
    <source>
        <dbReference type="Proteomes" id="UP000663860"/>
    </source>
</evidence>
<gene>
    <name evidence="1" type="ORF">IZO911_LOCUS45653</name>
</gene>
<name>A0A815UDA8_9BILA</name>
<reference evidence="1" key="1">
    <citation type="submission" date="2021-02" db="EMBL/GenBank/DDBJ databases">
        <authorList>
            <person name="Nowell W R."/>
        </authorList>
    </citation>
    <scope>NUCLEOTIDE SEQUENCE</scope>
</reference>
<dbReference type="EMBL" id="CAJNOE010004765">
    <property type="protein sequence ID" value="CAF1515379.1"/>
    <property type="molecule type" value="Genomic_DNA"/>
</dbReference>
<dbReference type="AlphaFoldDB" id="A0A815UDA8"/>